<protein>
    <submittedName>
        <fullName evidence="7">Tryptophan-rich sensory protein</fullName>
    </submittedName>
</protein>
<keyword evidence="4 6" id="KW-1133">Transmembrane helix</keyword>
<evidence type="ECO:0000313" key="7">
    <source>
        <dbReference type="EMBL" id="MBP2476872.1"/>
    </source>
</evidence>
<gene>
    <name evidence="7" type="ORF">JOF53_005744</name>
</gene>
<reference evidence="7 8" key="1">
    <citation type="submission" date="2021-03" db="EMBL/GenBank/DDBJ databases">
        <title>Sequencing the genomes of 1000 actinobacteria strains.</title>
        <authorList>
            <person name="Klenk H.-P."/>
        </authorList>
    </citation>
    <scope>NUCLEOTIDE SEQUENCE [LARGE SCALE GENOMIC DNA]</scope>
    <source>
        <strain evidence="7 8">DSM 44580</strain>
    </source>
</reference>
<dbReference type="PANTHER" id="PTHR10057:SF0">
    <property type="entry name" value="TRANSLOCATOR PROTEIN"/>
    <property type="match status" value="1"/>
</dbReference>
<feature type="transmembrane region" description="Helical" evidence="6">
    <location>
        <begin position="113"/>
        <end position="132"/>
    </location>
</feature>
<dbReference type="InterPro" id="IPR004307">
    <property type="entry name" value="TspO_MBR"/>
</dbReference>
<feature type="transmembrane region" description="Helical" evidence="6">
    <location>
        <begin position="144"/>
        <end position="166"/>
    </location>
</feature>
<comment type="caution">
    <text evidence="7">The sequence shown here is derived from an EMBL/GenBank/DDBJ whole genome shotgun (WGS) entry which is preliminary data.</text>
</comment>
<organism evidence="7 8">
    <name type="scientific">Crossiella equi</name>
    <dbReference type="NCBI Taxonomy" id="130796"/>
    <lineage>
        <taxon>Bacteria</taxon>
        <taxon>Bacillati</taxon>
        <taxon>Actinomycetota</taxon>
        <taxon>Actinomycetes</taxon>
        <taxon>Pseudonocardiales</taxon>
        <taxon>Pseudonocardiaceae</taxon>
        <taxon>Crossiella</taxon>
    </lineage>
</organism>
<evidence type="ECO:0000256" key="6">
    <source>
        <dbReference type="SAM" id="Phobius"/>
    </source>
</evidence>
<feature type="transmembrane region" description="Helical" evidence="6">
    <location>
        <begin position="12"/>
        <end position="37"/>
    </location>
</feature>
<dbReference type="PANTHER" id="PTHR10057">
    <property type="entry name" value="PERIPHERAL-TYPE BENZODIAZEPINE RECEPTOR"/>
    <property type="match status" value="1"/>
</dbReference>
<comment type="subcellular location">
    <subcellularLocation>
        <location evidence="1">Membrane</location>
        <topology evidence="1">Multi-pass membrane protein</topology>
    </subcellularLocation>
</comment>
<evidence type="ECO:0000256" key="1">
    <source>
        <dbReference type="ARBA" id="ARBA00004141"/>
    </source>
</evidence>
<keyword evidence="8" id="KW-1185">Reference proteome</keyword>
<dbReference type="Pfam" id="PF03073">
    <property type="entry name" value="TspO_MBR"/>
    <property type="match status" value="1"/>
</dbReference>
<dbReference type="EMBL" id="JAGIOO010000001">
    <property type="protein sequence ID" value="MBP2476872.1"/>
    <property type="molecule type" value="Genomic_DNA"/>
</dbReference>
<evidence type="ECO:0000313" key="8">
    <source>
        <dbReference type="Proteomes" id="UP001519363"/>
    </source>
</evidence>
<keyword evidence="5 6" id="KW-0472">Membrane</keyword>
<evidence type="ECO:0000256" key="3">
    <source>
        <dbReference type="ARBA" id="ARBA00022692"/>
    </source>
</evidence>
<evidence type="ECO:0000256" key="2">
    <source>
        <dbReference type="ARBA" id="ARBA00007524"/>
    </source>
</evidence>
<sequence length="168" mass="19070">MPSRADWTTGPRAFLVLGFYLLASYGVAGVAGISARYGVLDWYDRAPKPFFTPPNWVFPPVWTAMYGLVAVAAWQLWIHRDTHPLEVSRGLWQWWTQLMLNLAWTPMFFGLKWFWPALVLIVLLDVMVAVTLRTAATVSRAATWLLAPYFVWLLFATALNLGVALLNP</sequence>
<dbReference type="PIRSF" id="PIRSF005859">
    <property type="entry name" value="PBR"/>
    <property type="match status" value="1"/>
</dbReference>
<keyword evidence="3 6" id="KW-0812">Transmembrane</keyword>
<evidence type="ECO:0000256" key="4">
    <source>
        <dbReference type="ARBA" id="ARBA00022989"/>
    </source>
</evidence>
<accession>A0ABS5AJW9</accession>
<feature type="transmembrane region" description="Helical" evidence="6">
    <location>
        <begin position="57"/>
        <end position="78"/>
    </location>
</feature>
<evidence type="ECO:0000256" key="5">
    <source>
        <dbReference type="ARBA" id="ARBA00023136"/>
    </source>
</evidence>
<proteinExistence type="inferred from homology"/>
<comment type="similarity">
    <text evidence="2">Belongs to the TspO/BZRP family.</text>
</comment>
<dbReference type="InterPro" id="IPR038330">
    <property type="entry name" value="TspO/MBR-related_sf"/>
</dbReference>
<feature type="transmembrane region" description="Helical" evidence="6">
    <location>
        <begin position="90"/>
        <end position="107"/>
    </location>
</feature>
<dbReference type="Proteomes" id="UP001519363">
    <property type="component" value="Unassembled WGS sequence"/>
</dbReference>
<dbReference type="CDD" id="cd15904">
    <property type="entry name" value="TSPO_MBR"/>
    <property type="match status" value="1"/>
</dbReference>
<dbReference type="Gene3D" id="1.20.1260.100">
    <property type="entry name" value="TspO/MBR protein"/>
    <property type="match status" value="1"/>
</dbReference>
<dbReference type="RefSeq" id="WP_158103643.1">
    <property type="nucleotide sequence ID" value="NZ_JAGIOO010000001.1"/>
</dbReference>
<name>A0ABS5AJW9_9PSEU</name>